<proteinExistence type="predicted"/>
<sequence length="84" mass="9491">MLPSWLQHLLTCCDAGPPGPAHSTSDPRSWFNRPRTLVYMSMGPSVPEEERARVVRSQIEFRKLRILVSDLDDSRCSDCFVGKG</sequence>
<evidence type="ECO:0000313" key="1">
    <source>
        <dbReference type="EMBL" id="KAL1530612.1"/>
    </source>
</evidence>
<comment type="caution">
    <text evidence="1">The sequence shown here is derived from an EMBL/GenBank/DDBJ whole genome shotgun (WGS) entry which is preliminary data.</text>
</comment>
<reference evidence="1 2" key="1">
    <citation type="journal article" date="2024" name="Science">
        <title>Giant polyketide synthase enzymes in the biosynthesis of giant marine polyether toxins.</title>
        <authorList>
            <person name="Fallon T.R."/>
            <person name="Shende V.V."/>
            <person name="Wierzbicki I.H."/>
            <person name="Pendleton A.L."/>
            <person name="Watervoot N.F."/>
            <person name="Auber R.P."/>
            <person name="Gonzalez D.J."/>
            <person name="Wisecaver J.H."/>
            <person name="Moore B.S."/>
        </authorList>
    </citation>
    <scope>NUCLEOTIDE SEQUENCE [LARGE SCALE GENOMIC DNA]</scope>
    <source>
        <strain evidence="1 2">12B1</strain>
    </source>
</reference>
<gene>
    <name evidence="1" type="ORF">AB1Y20_001512</name>
</gene>
<name>A0AB34KBL5_PRYPA</name>
<organism evidence="1 2">
    <name type="scientific">Prymnesium parvum</name>
    <name type="common">Toxic golden alga</name>
    <dbReference type="NCBI Taxonomy" id="97485"/>
    <lineage>
        <taxon>Eukaryota</taxon>
        <taxon>Haptista</taxon>
        <taxon>Haptophyta</taxon>
        <taxon>Prymnesiophyceae</taxon>
        <taxon>Prymnesiales</taxon>
        <taxon>Prymnesiaceae</taxon>
        <taxon>Prymnesium</taxon>
    </lineage>
</organism>
<evidence type="ECO:0000313" key="2">
    <source>
        <dbReference type="Proteomes" id="UP001515480"/>
    </source>
</evidence>
<dbReference type="AlphaFoldDB" id="A0AB34KBL5"/>
<dbReference type="Proteomes" id="UP001515480">
    <property type="component" value="Unassembled WGS sequence"/>
</dbReference>
<accession>A0AB34KBL5</accession>
<protein>
    <submittedName>
        <fullName evidence="1">Uncharacterized protein</fullName>
    </submittedName>
</protein>
<dbReference type="EMBL" id="JBGBPQ010000001">
    <property type="protein sequence ID" value="KAL1530612.1"/>
    <property type="molecule type" value="Genomic_DNA"/>
</dbReference>
<keyword evidence="2" id="KW-1185">Reference proteome</keyword>